<dbReference type="PANTHER" id="PTHR11880">
    <property type="entry name" value="RIBOSOMAL PROTEIN S19P FAMILY MEMBER"/>
    <property type="match status" value="1"/>
</dbReference>
<evidence type="ECO:0000256" key="4">
    <source>
        <dbReference type="ARBA" id="ARBA00035469"/>
    </source>
</evidence>
<dbReference type="Pfam" id="PF00203">
    <property type="entry name" value="Ribosomal_S19"/>
    <property type="match status" value="1"/>
</dbReference>
<comment type="similarity">
    <text evidence="1">Belongs to the universal ribosomal protein uS19 family.</text>
</comment>
<evidence type="ECO:0000313" key="7">
    <source>
        <dbReference type="Proteomes" id="UP000001595"/>
    </source>
</evidence>
<protein>
    <recommendedName>
        <fullName evidence="4">40S ribosomal protein S15</fullName>
    </recommendedName>
</protein>
<dbReference type="InterPro" id="IPR002222">
    <property type="entry name" value="Ribosomal_uS19"/>
</dbReference>
<keyword evidence="2" id="KW-0689">Ribosomal protein</keyword>
<evidence type="ECO:0000256" key="5">
    <source>
        <dbReference type="SAM" id="MobiDB-lite"/>
    </source>
</evidence>
<evidence type="ECO:0000256" key="1">
    <source>
        <dbReference type="ARBA" id="ARBA00007345"/>
    </source>
</evidence>
<keyword evidence="7" id="KW-1185">Reference proteome</keyword>
<dbReference type="GeneTree" id="ENSGT00390000000475"/>
<dbReference type="Gene3D" id="3.30.860.10">
    <property type="entry name" value="30s Ribosomal Protein S19, Chain A"/>
    <property type="match status" value="1"/>
</dbReference>
<dbReference type="GO" id="GO:0003735">
    <property type="term" value="F:structural constituent of ribosome"/>
    <property type="evidence" value="ECO:0007669"/>
    <property type="project" value="InterPro"/>
</dbReference>
<dbReference type="Proteomes" id="UP000001595">
    <property type="component" value="Chromosome 1"/>
</dbReference>
<dbReference type="Ensembl" id="ENSPPYT00000051948.1">
    <property type="protein sequence ID" value="ENSPPYP00000034186.1"/>
    <property type="gene ID" value="ENSPPYG00000036990.1"/>
</dbReference>
<sequence>MHLDPLLDLSCEQRMKLHRGLWQKQHSLLKRLCKGKKWALPMQKPEVVNAHLQDMIILPEMGDKTVGSMVGVYNGKAFNQVEGKPERIGHYLDHLQAREALPGQASEPPTLPASPPSRILLSQ</sequence>
<dbReference type="GO" id="GO:0000028">
    <property type="term" value="P:ribosomal small subunit assembly"/>
    <property type="evidence" value="ECO:0007669"/>
    <property type="project" value="TreeGrafter"/>
</dbReference>
<dbReference type="InterPro" id="IPR023575">
    <property type="entry name" value="Ribosomal_uS19_SF"/>
</dbReference>
<keyword evidence="3" id="KW-0687">Ribonucleoprotein</keyword>
<accession>A0A8I5U3Q0</accession>
<evidence type="ECO:0000256" key="3">
    <source>
        <dbReference type="ARBA" id="ARBA00023274"/>
    </source>
</evidence>
<name>A0A8I5U3Q0_PONAB</name>
<reference evidence="6" key="2">
    <citation type="submission" date="2025-08" db="UniProtKB">
        <authorList>
            <consortium name="Ensembl"/>
        </authorList>
    </citation>
    <scope>IDENTIFICATION</scope>
</reference>
<feature type="region of interest" description="Disordered" evidence="5">
    <location>
        <begin position="98"/>
        <end position="123"/>
    </location>
</feature>
<evidence type="ECO:0000313" key="6">
    <source>
        <dbReference type="Ensembl" id="ENSPPYP00000034186.1"/>
    </source>
</evidence>
<dbReference type="GO" id="GO:0022627">
    <property type="term" value="C:cytosolic small ribosomal subunit"/>
    <property type="evidence" value="ECO:0007669"/>
    <property type="project" value="TreeGrafter"/>
</dbReference>
<dbReference type="PANTHER" id="PTHR11880:SF2">
    <property type="entry name" value="SMALL RIBOSOMAL SUBUNIT PROTEIN US19"/>
    <property type="match status" value="1"/>
</dbReference>
<reference evidence="6" key="3">
    <citation type="submission" date="2025-09" db="UniProtKB">
        <authorList>
            <consortium name="Ensembl"/>
        </authorList>
    </citation>
    <scope>IDENTIFICATION</scope>
</reference>
<organism evidence="6 7">
    <name type="scientific">Pongo abelii</name>
    <name type="common">Sumatran orangutan</name>
    <name type="synonym">Pongo pygmaeus abelii</name>
    <dbReference type="NCBI Taxonomy" id="9601"/>
    <lineage>
        <taxon>Eukaryota</taxon>
        <taxon>Metazoa</taxon>
        <taxon>Chordata</taxon>
        <taxon>Craniata</taxon>
        <taxon>Vertebrata</taxon>
        <taxon>Euteleostomi</taxon>
        <taxon>Mammalia</taxon>
        <taxon>Eutheria</taxon>
        <taxon>Euarchontoglires</taxon>
        <taxon>Primates</taxon>
        <taxon>Haplorrhini</taxon>
        <taxon>Catarrhini</taxon>
        <taxon>Hominidae</taxon>
        <taxon>Pongo</taxon>
    </lineage>
</organism>
<proteinExistence type="inferred from homology"/>
<dbReference type="GO" id="GO:0006412">
    <property type="term" value="P:translation"/>
    <property type="evidence" value="ECO:0007669"/>
    <property type="project" value="InterPro"/>
</dbReference>
<reference evidence="6 7" key="1">
    <citation type="submission" date="2008-02" db="EMBL/GenBank/DDBJ databases">
        <title>A 6x draft sequence assembly of the Pongo pygmaeus abelii genome.</title>
        <authorList>
            <person name="Wilson R.K."/>
            <person name="Mardis E."/>
        </authorList>
    </citation>
    <scope>NUCLEOTIDE SEQUENCE [LARGE SCALE GENOMIC DNA]</scope>
</reference>
<dbReference type="SUPFAM" id="SSF54570">
    <property type="entry name" value="Ribosomal protein S19"/>
    <property type="match status" value="1"/>
</dbReference>
<evidence type="ECO:0000256" key="2">
    <source>
        <dbReference type="ARBA" id="ARBA00022980"/>
    </source>
</evidence>
<dbReference type="AlphaFoldDB" id="A0A8I5U3Q0"/>